<feature type="coiled-coil region" evidence="1">
    <location>
        <begin position="166"/>
        <end position="200"/>
    </location>
</feature>
<sequence length="202" mass="23847">MYLHSKIKNCLWTGLSRLCMERNCILFCGANVIEYYWHIFYRLVKMPRSGYLDLVVSTLKKKFGVKFHGIERIRSIGGENTAIDVNIFGEGVENIPILAWTEFYLVDGYSRNSHYGDKLFALYEFPIERFVHEMTFGVLENTWFVEKMFEKLVGSLDVEGDTLLELQDSHIHIEKMEKELGELQEENKLLKEKLRRFEERDS</sequence>
<dbReference type="EMBL" id="KF483846">
    <property type="protein sequence ID" value="AHC54996.1"/>
    <property type="molecule type" value="Genomic_DNA"/>
</dbReference>
<proteinExistence type="predicted"/>
<keyword evidence="1" id="KW-0175">Coiled coil</keyword>
<dbReference type="Proteomes" id="UP000232615">
    <property type="component" value="Segment"/>
</dbReference>
<organism evidence="2 3">
    <name type="scientific">Tunisvirus fontaine2</name>
    <dbReference type="NCBI Taxonomy" id="1421067"/>
    <lineage>
        <taxon>Viruses</taxon>
        <taxon>Varidnaviria</taxon>
        <taxon>Bamfordvirae</taxon>
        <taxon>Nucleocytoviricota</taxon>
        <taxon>Megaviricetes</taxon>
        <taxon>Pimascovirales</taxon>
        <taxon>Pimascovirales incertae sedis</taxon>
        <taxon>Marseilleviridae</taxon>
        <taxon>Losannavirus</taxon>
        <taxon>Losannavirus tunisense</taxon>
    </lineage>
</organism>
<gene>
    <name evidence="2" type="ORF">TNS_ORF278</name>
</gene>
<evidence type="ECO:0000313" key="2">
    <source>
        <dbReference type="EMBL" id="AHC54996.1"/>
    </source>
</evidence>
<protein>
    <submittedName>
        <fullName evidence="2">Uncharacterized protein</fullName>
    </submittedName>
</protein>
<name>V9SF99_9VIRU</name>
<reference evidence="2 3" key="1">
    <citation type="journal article" date="2014" name="Arch. Virol.">
        <title>Complete genome sequence of Tunisvirus, a new member of the proposed family Marseilleviridae.</title>
        <authorList>
            <person name="Aherfi S."/>
            <person name="Boughalmi M."/>
            <person name="Pagnier I."/>
            <person name="Fournous G."/>
            <person name="La Scola B."/>
            <person name="Raoult D."/>
            <person name="Colson P."/>
        </authorList>
    </citation>
    <scope>NUCLEOTIDE SEQUENCE [LARGE SCALE GENOMIC DNA]</scope>
    <source>
        <strain evidence="2 3">U484</strain>
    </source>
</reference>
<accession>V9SF99</accession>
<evidence type="ECO:0000256" key="1">
    <source>
        <dbReference type="SAM" id="Coils"/>
    </source>
</evidence>
<evidence type="ECO:0000313" key="3">
    <source>
        <dbReference type="Proteomes" id="UP000232615"/>
    </source>
</evidence>
<keyword evidence="3" id="KW-1185">Reference proteome</keyword>